<dbReference type="GO" id="GO:0004602">
    <property type="term" value="F:glutathione peroxidase activity"/>
    <property type="evidence" value="ECO:0007669"/>
    <property type="project" value="UniProtKB-EC"/>
</dbReference>
<dbReference type="CDD" id="cd03419">
    <property type="entry name" value="GRX_GRXh_1_2_like"/>
    <property type="match status" value="1"/>
</dbReference>
<evidence type="ECO:0000256" key="2">
    <source>
        <dbReference type="ARBA" id="ARBA00022448"/>
    </source>
</evidence>
<dbReference type="GO" id="GO:0034599">
    <property type="term" value="P:cellular response to oxidative stress"/>
    <property type="evidence" value="ECO:0007669"/>
    <property type="project" value="TreeGrafter"/>
</dbReference>
<dbReference type="InterPro" id="IPR036249">
    <property type="entry name" value="Thioredoxin-like_sf"/>
</dbReference>
<dbReference type="GO" id="GO:0005737">
    <property type="term" value="C:cytoplasm"/>
    <property type="evidence" value="ECO:0007669"/>
    <property type="project" value="TreeGrafter"/>
</dbReference>
<evidence type="ECO:0000259" key="8">
    <source>
        <dbReference type="Pfam" id="PF00462"/>
    </source>
</evidence>
<evidence type="ECO:0000313" key="9">
    <source>
        <dbReference type="EMBL" id="GAV28156.1"/>
    </source>
</evidence>
<dbReference type="EMBL" id="BDGI01000058">
    <property type="protein sequence ID" value="GAV28156.1"/>
    <property type="molecule type" value="Genomic_DNA"/>
</dbReference>
<dbReference type="GO" id="GO:0004364">
    <property type="term" value="F:glutathione transferase activity"/>
    <property type="evidence" value="ECO:0007669"/>
    <property type="project" value="UniProtKB-EC"/>
</dbReference>
<reference evidence="9 10" key="1">
    <citation type="submission" date="2016-08" db="EMBL/GenBank/DDBJ databases">
        <title>Whole genome shotgun sequence of Pichia membranifaciens KS47-1.</title>
        <authorList>
            <person name="Konishi M."/>
            <person name="Ishida M."/>
            <person name="Arakawa T."/>
            <person name="Kato Y."/>
            <person name="Horiuchi J."/>
        </authorList>
    </citation>
    <scope>NUCLEOTIDE SEQUENCE [LARGE SCALE GENOMIC DNA]</scope>
    <source>
        <strain evidence="9 10">KS47-1</strain>
    </source>
</reference>
<accession>A0A1Q2YF11</accession>
<dbReference type="AlphaFoldDB" id="A0A1Q2YF11"/>
<dbReference type="NCBIfam" id="TIGR02180">
    <property type="entry name" value="GRX_euk"/>
    <property type="match status" value="1"/>
</dbReference>
<dbReference type="PROSITE" id="PS00195">
    <property type="entry name" value="GLUTAREDOXIN_1"/>
    <property type="match status" value="1"/>
</dbReference>
<dbReference type="GO" id="GO:0005634">
    <property type="term" value="C:nucleus"/>
    <property type="evidence" value="ECO:0007669"/>
    <property type="project" value="TreeGrafter"/>
</dbReference>
<evidence type="ECO:0000256" key="3">
    <source>
        <dbReference type="ARBA" id="ARBA00022982"/>
    </source>
</evidence>
<comment type="catalytic activity">
    <reaction evidence="1">
        <text>2 glutathione + H2O2 = glutathione disulfide + 2 H2O</text>
        <dbReference type="Rhea" id="RHEA:16833"/>
        <dbReference type="ChEBI" id="CHEBI:15377"/>
        <dbReference type="ChEBI" id="CHEBI:16240"/>
        <dbReference type="ChEBI" id="CHEBI:57925"/>
        <dbReference type="ChEBI" id="CHEBI:58297"/>
        <dbReference type="EC" id="1.11.1.9"/>
    </reaction>
</comment>
<dbReference type="InterPro" id="IPR011899">
    <property type="entry name" value="Glutaredoxin_euk/vir"/>
</dbReference>
<dbReference type="OrthoDB" id="418495at2759"/>
<evidence type="ECO:0000256" key="5">
    <source>
        <dbReference type="ARBA" id="ARBA00023284"/>
    </source>
</evidence>
<keyword evidence="3" id="KW-0249">Electron transport</keyword>
<dbReference type="PROSITE" id="PS51354">
    <property type="entry name" value="GLUTAREDOXIN_2"/>
    <property type="match status" value="1"/>
</dbReference>
<evidence type="ECO:0000256" key="4">
    <source>
        <dbReference type="ARBA" id="ARBA00023157"/>
    </source>
</evidence>
<dbReference type="PANTHER" id="PTHR45694:SF18">
    <property type="entry name" value="GLUTAREDOXIN-1-RELATED"/>
    <property type="match status" value="1"/>
</dbReference>
<keyword evidence="2" id="KW-0813">Transport</keyword>
<keyword evidence="10" id="KW-1185">Reference proteome</keyword>
<dbReference type="Pfam" id="PF00462">
    <property type="entry name" value="Glutaredoxin"/>
    <property type="match status" value="1"/>
</dbReference>
<protein>
    <recommendedName>
        <fullName evidence="8">Glutaredoxin domain-containing protein</fullName>
    </recommendedName>
</protein>
<dbReference type="FunFam" id="3.40.30.10:FF:000026">
    <property type="entry name" value="Glutaredoxin 2"/>
    <property type="match status" value="1"/>
</dbReference>
<comment type="caution">
    <text evidence="9">The sequence shown here is derived from an EMBL/GenBank/DDBJ whole genome shotgun (WGS) entry which is preliminary data.</text>
</comment>
<gene>
    <name evidence="9" type="ORF">PMKS-001625</name>
</gene>
<feature type="domain" description="Glutaredoxin" evidence="8">
    <location>
        <begin position="18"/>
        <end position="80"/>
    </location>
</feature>
<comment type="catalytic activity">
    <reaction evidence="6">
        <text>1-chloro-2,4-dinitrobenzene + glutathione = 2,4-dinitrophenyl-S-glutathione + chloride + H(+)</text>
        <dbReference type="Rhea" id="RHEA:51220"/>
        <dbReference type="ChEBI" id="CHEBI:15378"/>
        <dbReference type="ChEBI" id="CHEBI:17996"/>
        <dbReference type="ChEBI" id="CHEBI:34718"/>
        <dbReference type="ChEBI" id="CHEBI:57925"/>
        <dbReference type="ChEBI" id="CHEBI:133977"/>
        <dbReference type="EC" id="2.5.1.18"/>
    </reaction>
</comment>
<comment type="catalytic activity">
    <reaction evidence="7">
        <text>RX + glutathione = an S-substituted glutathione + a halide anion + H(+)</text>
        <dbReference type="Rhea" id="RHEA:16437"/>
        <dbReference type="ChEBI" id="CHEBI:15378"/>
        <dbReference type="ChEBI" id="CHEBI:16042"/>
        <dbReference type="ChEBI" id="CHEBI:17792"/>
        <dbReference type="ChEBI" id="CHEBI:57925"/>
        <dbReference type="ChEBI" id="CHEBI:90779"/>
        <dbReference type="EC" id="2.5.1.18"/>
    </reaction>
</comment>
<dbReference type="InterPro" id="IPR011767">
    <property type="entry name" value="GLR_AS"/>
</dbReference>
<dbReference type="PANTHER" id="PTHR45694">
    <property type="entry name" value="GLUTAREDOXIN 2"/>
    <property type="match status" value="1"/>
</dbReference>
<dbReference type="GO" id="GO:0015038">
    <property type="term" value="F:glutathione disulfide oxidoreductase activity"/>
    <property type="evidence" value="ECO:0007669"/>
    <property type="project" value="TreeGrafter"/>
</dbReference>
<evidence type="ECO:0000256" key="1">
    <source>
        <dbReference type="ARBA" id="ARBA00000217"/>
    </source>
</evidence>
<proteinExistence type="predicted"/>
<dbReference type="Proteomes" id="UP000186136">
    <property type="component" value="Unassembled WGS sequence"/>
</dbReference>
<organism evidence="9 10">
    <name type="scientific">Pichia membranifaciens</name>
    <dbReference type="NCBI Taxonomy" id="4926"/>
    <lineage>
        <taxon>Eukaryota</taxon>
        <taxon>Fungi</taxon>
        <taxon>Dikarya</taxon>
        <taxon>Ascomycota</taxon>
        <taxon>Saccharomycotina</taxon>
        <taxon>Pichiomycetes</taxon>
        <taxon>Pichiales</taxon>
        <taxon>Pichiaceae</taxon>
        <taxon>Pichia</taxon>
    </lineage>
</organism>
<dbReference type="InterPro" id="IPR014025">
    <property type="entry name" value="Glutaredoxin_subgr"/>
</dbReference>
<evidence type="ECO:0000256" key="7">
    <source>
        <dbReference type="ARBA" id="ARBA00047960"/>
    </source>
</evidence>
<dbReference type="Gene3D" id="3.40.30.10">
    <property type="entry name" value="Glutaredoxin"/>
    <property type="match status" value="1"/>
</dbReference>
<dbReference type="SUPFAM" id="SSF52833">
    <property type="entry name" value="Thioredoxin-like"/>
    <property type="match status" value="1"/>
</dbReference>
<sequence length="99" mass="11008">MSQQTISQVEELIKTKPVFVASKTYCPYCSATKKLMKEIYPEAYILELDTMEEGSEIQDALAKITGQRTVPNVFINGKHIGGNSDLQSLGKEKIKKLIG</sequence>
<keyword evidence="4" id="KW-1015">Disulfide bond</keyword>
<dbReference type="InterPro" id="IPR002109">
    <property type="entry name" value="Glutaredoxin"/>
</dbReference>
<evidence type="ECO:0000256" key="6">
    <source>
        <dbReference type="ARBA" id="ARBA00035808"/>
    </source>
</evidence>
<dbReference type="PRINTS" id="PR00160">
    <property type="entry name" value="GLUTAREDOXIN"/>
</dbReference>
<keyword evidence="5" id="KW-0676">Redox-active center</keyword>
<evidence type="ECO:0000313" key="10">
    <source>
        <dbReference type="Proteomes" id="UP000186136"/>
    </source>
</evidence>
<name>A0A1Q2YF11_9ASCO</name>